<proteinExistence type="predicted"/>
<gene>
    <name evidence="2" type="ORF">GWK47_029593</name>
</gene>
<name>A0A8J4YMA0_CHIOP</name>
<protein>
    <submittedName>
        <fullName evidence="2">Uncharacterized protein</fullName>
    </submittedName>
</protein>
<feature type="compositionally biased region" description="Basic and acidic residues" evidence="1">
    <location>
        <begin position="71"/>
        <end position="95"/>
    </location>
</feature>
<feature type="compositionally biased region" description="Basic and acidic residues" evidence="1">
    <location>
        <begin position="190"/>
        <end position="202"/>
    </location>
</feature>
<comment type="caution">
    <text evidence="2">The sequence shown here is derived from an EMBL/GenBank/DDBJ whole genome shotgun (WGS) entry which is preliminary data.</text>
</comment>
<evidence type="ECO:0000256" key="1">
    <source>
        <dbReference type="SAM" id="MobiDB-lite"/>
    </source>
</evidence>
<feature type="compositionally biased region" description="Polar residues" evidence="1">
    <location>
        <begin position="213"/>
        <end position="222"/>
    </location>
</feature>
<organism evidence="2 3">
    <name type="scientific">Chionoecetes opilio</name>
    <name type="common">Atlantic snow crab</name>
    <name type="synonym">Cancer opilio</name>
    <dbReference type="NCBI Taxonomy" id="41210"/>
    <lineage>
        <taxon>Eukaryota</taxon>
        <taxon>Metazoa</taxon>
        <taxon>Ecdysozoa</taxon>
        <taxon>Arthropoda</taxon>
        <taxon>Crustacea</taxon>
        <taxon>Multicrustacea</taxon>
        <taxon>Malacostraca</taxon>
        <taxon>Eumalacostraca</taxon>
        <taxon>Eucarida</taxon>
        <taxon>Decapoda</taxon>
        <taxon>Pleocyemata</taxon>
        <taxon>Brachyura</taxon>
        <taxon>Eubrachyura</taxon>
        <taxon>Majoidea</taxon>
        <taxon>Majidae</taxon>
        <taxon>Chionoecetes</taxon>
    </lineage>
</organism>
<keyword evidence="3" id="KW-1185">Reference proteome</keyword>
<feature type="compositionally biased region" description="Low complexity" evidence="1">
    <location>
        <begin position="116"/>
        <end position="157"/>
    </location>
</feature>
<dbReference type="EMBL" id="JACEEZ010000817">
    <property type="protein sequence ID" value="KAG0729808.1"/>
    <property type="molecule type" value="Genomic_DNA"/>
</dbReference>
<sequence length="222" mass="24957">MNTELSWVDETIFSDDIPIQSTEDGRPLTSIQEEGDEDKARPPIRTPQGSKEGKEKAKFATPSLSKPNLGKRKDKEKARNGDRDRRDGEKKAEKKDKHRHDREKDNRNGTNSNRNSAAMNSDSDGGSSDAAGQQQSQQQQQQQQSQQQQSQQQQTQQLEMKVILTKSPRHYESGLSGGEDLLLLPGEEEEGHRDREGEDRLPHQTRSPLEVNGGQNHIGNII</sequence>
<accession>A0A8J4YMA0</accession>
<dbReference type="Proteomes" id="UP000770661">
    <property type="component" value="Unassembled WGS sequence"/>
</dbReference>
<feature type="region of interest" description="Disordered" evidence="1">
    <location>
        <begin position="14"/>
        <end position="222"/>
    </location>
</feature>
<reference evidence="2" key="1">
    <citation type="submission" date="2020-07" db="EMBL/GenBank/DDBJ databases">
        <title>The High-quality genome of the commercially important snow crab, Chionoecetes opilio.</title>
        <authorList>
            <person name="Jeong J.-H."/>
            <person name="Ryu S."/>
        </authorList>
    </citation>
    <scope>NUCLEOTIDE SEQUENCE</scope>
    <source>
        <strain evidence="2">MADBK_172401_WGS</strain>
        <tissue evidence="2">Digestive gland</tissue>
    </source>
</reference>
<dbReference type="AlphaFoldDB" id="A0A8J4YMA0"/>
<evidence type="ECO:0000313" key="3">
    <source>
        <dbReference type="Proteomes" id="UP000770661"/>
    </source>
</evidence>
<evidence type="ECO:0000313" key="2">
    <source>
        <dbReference type="EMBL" id="KAG0729808.1"/>
    </source>
</evidence>